<protein>
    <submittedName>
        <fullName evidence="1">Uncharacterized protein</fullName>
    </submittedName>
</protein>
<reference evidence="1" key="1">
    <citation type="submission" date="2018-02" db="EMBL/GenBank/DDBJ databases">
        <title>Rhizophora mucronata_Transcriptome.</title>
        <authorList>
            <person name="Meera S.P."/>
            <person name="Sreeshan A."/>
            <person name="Augustine A."/>
        </authorList>
    </citation>
    <scope>NUCLEOTIDE SEQUENCE</scope>
    <source>
        <tissue evidence="1">Leaf</tissue>
    </source>
</reference>
<dbReference type="EMBL" id="GGEC01079882">
    <property type="protein sequence ID" value="MBX60366.1"/>
    <property type="molecule type" value="Transcribed_RNA"/>
</dbReference>
<organism evidence="1">
    <name type="scientific">Rhizophora mucronata</name>
    <name type="common">Asiatic mangrove</name>
    <dbReference type="NCBI Taxonomy" id="61149"/>
    <lineage>
        <taxon>Eukaryota</taxon>
        <taxon>Viridiplantae</taxon>
        <taxon>Streptophyta</taxon>
        <taxon>Embryophyta</taxon>
        <taxon>Tracheophyta</taxon>
        <taxon>Spermatophyta</taxon>
        <taxon>Magnoliopsida</taxon>
        <taxon>eudicotyledons</taxon>
        <taxon>Gunneridae</taxon>
        <taxon>Pentapetalae</taxon>
        <taxon>rosids</taxon>
        <taxon>fabids</taxon>
        <taxon>Malpighiales</taxon>
        <taxon>Rhizophoraceae</taxon>
        <taxon>Rhizophora</taxon>
    </lineage>
</organism>
<sequence length="17" mass="1740">MNSCALLSGQVCLSSNL</sequence>
<accession>A0A2P2Q041</accession>
<dbReference type="AlphaFoldDB" id="A0A2P2Q041"/>
<evidence type="ECO:0000313" key="1">
    <source>
        <dbReference type="EMBL" id="MBX60366.1"/>
    </source>
</evidence>
<proteinExistence type="predicted"/>
<name>A0A2P2Q041_RHIMU</name>